<dbReference type="Proteomes" id="UP000682892">
    <property type="component" value="Chromosome 2"/>
</dbReference>
<dbReference type="EMBL" id="CH477404">
    <property type="protein sequence ID" value="EAT41640.1"/>
    <property type="molecule type" value="Genomic_DNA"/>
</dbReference>
<evidence type="ECO:0000313" key="1">
    <source>
        <dbReference type="EMBL" id="EAT41640.1"/>
    </source>
</evidence>
<evidence type="ECO:0000313" key="2">
    <source>
        <dbReference type="Proteomes" id="UP000682892"/>
    </source>
</evidence>
<organism evidence="1 2">
    <name type="scientific">Aedes aegypti</name>
    <name type="common">Yellowfever mosquito</name>
    <name type="synonym">Culex aegypti</name>
    <dbReference type="NCBI Taxonomy" id="7159"/>
    <lineage>
        <taxon>Eukaryota</taxon>
        <taxon>Metazoa</taxon>
        <taxon>Ecdysozoa</taxon>
        <taxon>Arthropoda</taxon>
        <taxon>Hexapoda</taxon>
        <taxon>Insecta</taxon>
        <taxon>Pterygota</taxon>
        <taxon>Neoptera</taxon>
        <taxon>Endopterygota</taxon>
        <taxon>Diptera</taxon>
        <taxon>Nematocera</taxon>
        <taxon>Culicoidea</taxon>
        <taxon>Culicidae</taxon>
        <taxon>Culicinae</taxon>
        <taxon>Aedini</taxon>
        <taxon>Aedes</taxon>
        <taxon>Stegomyia</taxon>
    </lineage>
</organism>
<reference evidence="1" key="3">
    <citation type="submission" date="2012-09" db="EMBL/GenBank/DDBJ databases">
        <authorList>
            <consortium name="VectorBase"/>
        </authorList>
    </citation>
    <scope>NUCLEOTIDE SEQUENCE</scope>
    <source>
        <strain evidence="1">Liverpool</strain>
    </source>
</reference>
<name>Q174Z1_AEDAE</name>
<sequence length="169" mass="18794">MKPLTSSAVAAVDPQIASLDVGATFETWFRFGIFLLDHFLQDGVLDLVRLCMSESRGRVILGNDSHNHTSDRVGTWLGHFHRWATIGCQVALGCGSTLLLHHLEGFFLGVAILQKPRKAFLIGGIQFLDFRFNHFFVFRFFAPLGVGVEPVPKLLSLQRFLCQLGGLIP</sequence>
<gene>
    <name evidence="1" type="ORF">AaeL_AAEL006745</name>
</gene>
<reference evidence="1" key="2">
    <citation type="journal article" date="2007" name="Science">
        <title>Genome sequence of Aedes aegypti, a major arbovirus vector.</title>
        <authorList>
            <person name="Nene V."/>
            <person name="Wortman J.R."/>
            <person name="Lawson D."/>
            <person name="Haas B."/>
            <person name="Kodira C."/>
            <person name="Tu Z.J."/>
            <person name="Loftus B."/>
            <person name="Xi Z."/>
            <person name="Megy K."/>
            <person name="Grabherr M."/>
            <person name="Ren Q."/>
            <person name="Zdobnov E.M."/>
            <person name="Lobo N.F."/>
            <person name="Campbell K.S."/>
            <person name="Brown S.E."/>
            <person name="Bonaldo M.F."/>
            <person name="Zhu J."/>
            <person name="Sinkins S.P."/>
            <person name="Hogenkamp D.G."/>
            <person name="Amedeo P."/>
            <person name="Arensburger P."/>
            <person name="Atkinson P.W."/>
            <person name="Bidwell S."/>
            <person name="Biedler J."/>
            <person name="Birney E."/>
            <person name="Bruggner R.V."/>
            <person name="Costas J."/>
            <person name="Coy M.R."/>
            <person name="Crabtree J."/>
            <person name="Crawford M."/>
            <person name="Debruyn B."/>
            <person name="Decaprio D."/>
            <person name="Eiglmeier K."/>
            <person name="Eisenstadt E."/>
            <person name="El-Dorry H."/>
            <person name="Gelbart W.M."/>
            <person name="Gomes S.L."/>
            <person name="Hammond M."/>
            <person name="Hannick L.I."/>
            <person name="Hogan J.R."/>
            <person name="Holmes M.H."/>
            <person name="Jaffe D."/>
            <person name="Johnston J.S."/>
            <person name="Kennedy R.C."/>
            <person name="Koo H."/>
            <person name="Kravitz S."/>
            <person name="Kriventseva E.V."/>
            <person name="Kulp D."/>
            <person name="Labutti K."/>
            <person name="Lee E."/>
            <person name="Li S."/>
            <person name="Lovin D.D."/>
            <person name="Mao C."/>
            <person name="Mauceli E."/>
            <person name="Menck C.F."/>
            <person name="Miller J.R."/>
            <person name="Montgomery P."/>
            <person name="Mori A."/>
            <person name="Nascimento A.L."/>
            <person name="Naveira H.F."/>
            <person name="Nusbaum C."/>
            <person name="O'leary S."/>
            <person name="Orvis J."/>
            <person name="Pertea M."/>
            <person name="Quesneville H."/>
            <person name="Reidenbach K.R."/>
            <person name="Rogers Y.H."/>
            <person name="Roth C.W."/>
            <person name="Schneider J.R."/>
            <person name="Schatz M."/>
            <person name="Shumway M."/>
            <person name="Stanke M."/>
            <person name="Stinson E.O."/>
            <person name="Tubio J.M."/>
            <person name="Vanzee J.P."/>
            <person name="Verjovski-Almeida S."/>
            <person name="Werner D."/>
            <person name="White O."/>
            <person name="Wyder S."/>
            <person name="Zeng Q."/>
            <person name="Zhao Q."/>
            <person name="Zhao Y."/>
            <person name="Hill C.A."/>
            <person name="Raikhel A.S."/>
            <person name="Soares M.B."/>
            <person name="Knudson D.L."/>
            <person name="Lee N.H."/>
            <person name="Galagan J."/>
            <person name="Salzberg S.L."/>
            <person name="Paulsen I.T."/>
            <person name="Dimopoulos G."/>
            <person name="Collins F.H."/>
            <person name="Birren B."/>
            <person name="Fraser-Liggett C.M."/>
            <person name="Severson D.W."/>
        </authorList>
    </citation>
    <scope>NUCLEOTIDE SEQUENCE [LARGE SCALE GENOMIC DNA]</scope>
    <source>
        <strain evidence="1">Liverpool</strain>
    </source>
</reference>
<accession>Q174Z1</accession>
<reference evidence="1" key="1">
    <citation type="submission" date="2005-10" db="EMBL/GenBank/DDBJ databases">
        <authorList>
            <person name="Loftus B.J."/>
            <person name="Nene V.M."/>
            <person name="Hannick L.I."/>
            <person name="Bidwell S."/>
            <person name="Haas B."/>
            <person name="Amedeo P."/>
            <person name="Orvis J."/>
            <person name="Wortman J.R."/>
            <person name="White O.R."/>
            <person name="Salzberg S."/>
            <person name="Shumway M."/>
            <person name="Koo H."/>
            <person name="Zhao Y."/>
            <person name="Holmes M."/>
            <person name="Miller J."/>
            <person name="Schatz M."/>
            <person name="Pop M."/>
            <person name="Pai G."/>
            <person name="Utterback T."/>
            <person name="Rogers Y.-H."/>
            <person name="Kravitz S."/>
            <person name="Fraser C.M."/>
        </authorList>
    </citation>
    <scope>NUCLEOTIDE SEQUENCE</scope>
    <source>
        <strain evidence="1">Liverpool</strain>
    </source>
</reference>
<dbReference type="HOGENOM" id="CLU_1579779_0_0_1"/>
<proteinExistence type="predicted"/>
<protein>
    <submittedName>
        <fullName evidence="1">AAEL006745-PA</fullName>
    </submittedName>
</protein>
<dbReference type="PaxDb" id="7159-AAEL006745-PA"/>
<dbReference type="AlphaFoldDB" id="Q174Z1"/>